<dbReference type="PANTHER" id="PTHR22953:SF153">
    <property type="entry name" value="PURPLE ACID PHOSPHATASE"/>
    <property type="match status" value="1"/>
</dbReference>
<feature type="transmembrane region" description="Helical" evidence="6">
    <location>
        <begin position="23"/>
        <end position="47"/>
    </location>
</feature>
<comment type="catalytic activity">
    <reaction evidence="5">
        <text>a phosphate monoester + H2O = an alcohol + phosphate</text>
        <dbReference type="Rhea" id="RHEA:15017"/>
        <dbReference type="ChEBI" id="CHEBI:15377"/>
        <dbReference type="ChEBI" id="CHEBI:30879"/>
        <dbReference type="ChEBI" id="CHEBI:43474"/>
        <dbReference type="ChEBI" id="CHEBI:67140"/>
        <dbReference type="EC" id="3.1.3.2"/>
    </reaction>
</comment>
<evidence type="ECO:0000256" key="3">
    <source>
        <dbReference type="ARBA" id="ARBA00022801"/>
    </source>
</evidence>
<feature type="domain" description="Purple acid phosphatase N-terminal" evidence="9">
    <location>
        <begin position="69"/>
        <end position="156"/>
    </location>
</feature>
<reference evidence="10 11" key="2">
    <citation type="journal article" date="2018" name="Plant J.">
        <title>The Physcomitrella patens chromosome-scale assembly reveals moss genome structure and evolution.</title>
        <authorList>
            <person name="Lang D."/>
            <person name="Ullrich K.K."/>
            <person name="Murat F."/>
            <person name="Fuchs J."/>
            <person name="Jenkins J."/>
            <person name="Haas F.B."/>
            <person name="Piednoel M."/>
            <person name="Gundlach H."/>
            <person name="Van Bel M."/>
            <person name="Meyberg R."/>
            <person name="Vives C."/>
            <person name="Morata J."/>
            <person name="Symeonidi A."/>
            <person name="Hiss M."/>
            <person name="Muchero W."/>
            <person name="Kamisugi Y."/>
            <person name="Saleh O."/>
            <person name="Blanc G."/>
            <person name="Decker E.L."/>
            <person name="van Gessel N."/>
            <person name="Grimwood J."/>
            <person name="Hayes R.D."/>
            <person name="Graham S.W."/>
            <person name="Gunter L.E."/>
            <person name="McDaniel S.F."/>
            <person name="Hoernstein S.N.W."/>
            <person name="Larsson A."/>
            <person name="Li F.W."/>
            <person name="Perroud P.F."/>
            <person name="Phillips J."/>
            <person name="Ranjan P."/>
            <person name="Rokshar D.S."/>
            <person name="Rothfels C.J."/>
            <person name="Schneider L."/>
            <person name="Shu S."/>
            <person name="Stevenson D.W."/>
            <person name="Thummler F."/>
            <person name="Tillich M."/>
            <person name="Villarreal Aguilar J.C."/>
            <person name="Widiez T."/>
            <person name="Wong G.K."/>
            <person name="Wymore A."/>
            <person name="Zhang Y."/>
            <person name="Zimmer A.D."/>
            <person name="Quatrano R.S."/>
            <person name="Mayer K.F.X."/>
            <person name="Goodstein D."/>
            <person name="Casacuberta J.M."/>
            <person name="Vandepoele K."/>
            <person name="Reski R."/>
            <person name="Cuming A.C."/>
            <person name="Tuskan G.A."/>
            <person name="Maumus F."/>
            <person name="Salse J."/>
            <person name="Schmutz J."/>
            <person name="Rensing S.A."/>
        </authorList>
    </citation>
    <scope>NUCLEOTIDE SEQUENCE [LARGE SCALE GENOMIC DNA]</scope>
    <source>
        <strain evidence="10 11">cv. Gransden 2004</strain>
    </source>
</reference>
<gene>
    <name evidence="10" type="primary">LOC112275503</name>
</gene>
<accession>A0A7I4CFT5</accession>
<dbReference type="GO" id="GO:0046872">
    <property type="term" value="F:metal ion binding"/>
    <property type="evidence" value="ECO:0007669"/>
    <property type="project" value="InterPro"/>
</dbReference>
<sequence>MNNLKLNSVESEGWVVLVMARTWSSWVLVTTLVVFVGSVIAEAAPYVRPPPRKALSLWGGCAKDSENLQVHVSLAGAKHMRVSWMSPANGKNKTPVVQYGLTSGNYTSTAIGTSESYSFFLYTSGLMNHVVIGPLEDSTIYYYKCGGAGKEYKFKTPPPVGRNVPIKFAAVGDLGQTEWTKSTLSHINNSNYDVLLFAGDLSYADYYQPYWDSFGELVEPYASARPWMVTEGNHDVESVPILVESFRAYNTRWQMPHNESGSDSNLFYSFEVAGVHVIMLGSYTDYDPKSAQFKWLQADLKKVDRSRTPWLIVVLHAPWYNTNHAHQHNGDAMKKALEQVLYEAHVDILVAGHVHAYERTTRVYANNVDPCGIMHITVGDGGNREGLARKFYANSPDWSVFRESSFGHAELDIVNATHAHWTWHRNDDDEAVLADEFWISSLSAGHSECSFQEPSTRRILKPGSPRLGKVIY</sequence>
<dbReference type="EnsemblPlants" id="Pp3c23_18060V3.4">
    <property type="protein sequence ID" value="Pp3c23_18060V3.4"/>
    <property type="gene ID" value="Pp3c23_18060"/>
</dbReference>
<feature type="domain" description="Purple acid phosphatase C-terminal" evidence="8">
    <location>
        <begin position="372"/>
        <end position="432"/>
    </location>
</feature>
<keyword evidence="3 5" id="KW-0378">Hydrolase</keyword>
<evidence type="ECO:0000259" key="8">
    <source>
        <dbReference type="Pfam" id="PF14008"/>
    </source>
</evidence>
<dbReference type="Gene3D" id="3.60.21.10">
    <property type="match status" value="1"/>
</dbReference>
<evidence type="ECO:0000256" key="2">
    <source>
        <dbReference type="ARBA" id="ARBA00022729"/>
    </source>
</evidence>
<dbReference type="Gramene" id="Pp3c23_18060V3.4">
    <property type="protein sequence ID" value="Pp3c23_18060V3.4"/>
    <property type="gene ID" value="Pp3c23_18060"/>
</dbReference>
<dbReference type="InterPro" id="IPR008963">
    <property type="entry name" value="Purple_acid_Pase-like_N"/>
</dbReference>
<evidence type="ECO:0000256" key="6">
    <source>
        <dbReference type="SAM" id="Phobius"/>
    </source>
</evidence>
<dbReference type="SUPFAM" id="SSF49363">
    <property type="entry name" value="Purple acid phosphatase, N-terminal domain"/>
    <property type="match status" value="1"/>
</dbReference>
<protein>
    <recommendedName>
        <fullName evidence="5">Purple acid phosphatase</fullName>
        <ecNumber evidence="5">3.1.3.2</ecNumber>
    </recommendedName>
</protein>
<keyword evidence="6" id="KW-0472">Membrane</keyword>
<comment type="similarity">
    <text evidence="1 5">Belongs to the metallophosphoesterase superfamily. Purple acid phosphatase family.</text>
</comment>
<dbReference type="InterPro" id="IPR015914">
    <property type="entry name" value="PAPs_N"/>
</dbReference>
<proteinExistence type="inferred from homology"/>
<dbReference type="InterPro" id="IPR004843">
    <property type="entry name" value="Calcineurin-like_PHP"/>
</dbReference>
<dbReference type="Pfam" id="PF16656">
    <property type="entry name" value="Pur_ac_phosph_N"/>
    <property type="match status" value="1"/>
</dbReference>
<dbReference type="Proteomes" id="UP000006727">
    <property type="component" value="Chromosome 23"/>
</dbReference>
<keyword evidence="2" id="KW-0732">Signal</keyword>
<keyword evidence="6" id="KW-1133">Transmembrane helix</keyword>
<dbReference type="InterPro" id="IPR029052">
    <property type="entry name" value="Metallo-depent_PP-like"/>
</dbReference>
<dbReference type="InterPro" id="IPR041792">
    <property type="entry name" value="MPP_PAP"/>
</dbReference>
<reference evidence="10" key="3">
    <citation type="submission" date="2020-12" db="UniProtKB">
        <authorList>
            <consortium name="EnsemblPlants"/>
        </authorList>
    </citation>
    <scope>IDENTIFICATION</scope>
</reference>
<evidence type="ECO:0000259" key="7">
    <source>
        <dbReference type="Pfam" id="PF00149"/>
    </source>
</evidence>
<evidence type="ECO:0000256" key="1">
    <source>
        <dbReference type="ARBA" id="ARBA00008723"/>
    </source>
</evidence>
<reference evidence="10 11" key="1">
    <citation type="journal article" date="2008" name="Science">
        <title>The Physcomitrella genome reveals evolutionary insights into the conquest of land by plants.</title>
        <authorList>
            <person name="Rensing S."/>
            <person name="Lang D."/>
            <person name="Zimmer A."/>
            <person name="Terry A."/>
            <person name="Salamov A."/>
            <person name="Shapiro H."/>
            <person name="Nishiyama T."/>
            <person name="Perroud P.-F."/>
            <person name="Lindquist E."/>
            <person name="Kamisugi Y."/>
            <person name="Tanahashi T."/>
            <person name="Sakakibara K."/>
            <person name="Fujita T."/>
            <person name="Oishi K."/>
            <person name="Shin-I T."/>
            <person name="Kuroki Y."/>
            <person name="Toyoda A."/>
            <person name="Suzuki Y."/>
            <person name="Hashimoto A."/>
            <person name="Yamaguchi K."/>
            <person name="Sugano A."/>
            <person name="Kohara Y."/>
            <person name="Fujiyama A."/>
            <person name="Anterola A."/>
            <person name="Aoki S."/>
            <person name="Ashton N."/>
            <person name="Barbazuk W.B."/>
            <person name="Barker E."/>
            <person name="Bennetzen J."/>
            <person name="Bezanilla M."/>
            <person name="Blankenship R."/>
            <person name="Cho S.H."/>
            <person name="Dutcher S."/>
            <person name="Estelle M."/>
            <person name="Fawcett J.A."/>
            <person name="Gundlach H."/>
            <person name="Hanada K."/>
            <person name="Heyl A."/>
            <person name="Hicks K.A."/>
            <person name="Hugh J."/>
            <person name="Lohr M."/>
            <person name="Mayer K."/>
            <person name="Melkozernov A."/>
            <person name="Murata T."/>
            <person name="Nelson D."/>
            <person name="Pils B."/>
            <person name="Prigge M."/>
            <person name="Reiss B."/>
            <person name="Renner T."/>
            <person name="Rombauts S."/>
            <person name="Rushton P."/>
            <person name="Sanderfoot A."/>
            <person name="Schween G."/>
            <person name="Shiu S.-H."/>
            <person name="Stueber K."/>
            <person name="Theodoulou F.L."/>
            <person name="Tu H."/>
            <person name="Van de Peer Y."/>
            <person name="Verrier P.J."/>
            <person name="Waters E."/>
            <person name="Wood A."/>
            <person name="Yang L."/>
            <person name="Cove D."/>
            <person name="Cuming A."/>
            <person name="Hasebe M."/>
            <person name="Lucas S."/>
            <person name="Mishler D.B."/>
            <person name="Reski R."/>
            <person name="Grigoriev I."/>
            <person name="Quatrano R.S."/>
            <person name="Boore J.L."/>
        </authorList>
    </citation>
    <scope>NUCLEOTIDE SEQUENCE [LARGE SCALE GENOMIC DNA]</scope>
    <source>
        <strain evidence="10 11">cv. Gransden 2004</strain>
    </source>
</reference>
<dbReference type="GO" id="GO:0003993">
    <property type="term" value="F:acid phosphatase activity"/>
    <property type="evidence" value="ECO:0000318"/>
    <property type="project" value="GO_Central"/>
</dbReference>
<name>A0A7I4CFT5_PHYPA</name>
<evidence type="ECO:0000259" key="9">
    <source>
        <dbReference type="Pfam" id="PF16656"/>
    </source>
</evidence>
<dbReference type="Pfam" id="PF14008">
    <property type="entry name" value="Metallophos_C"/>
    <property type="match status" value="1"/>
</dbReference>
<dbReference type="OMA" id="HLPWHSK"/>
<dbReference type="SUPFAM" id="SSF56300">
    <property type="entry name" value="Metallo-dependent phosphatases"/>
    <property type="match status" value="1"/>
</dbReference>
<evidence type="ECO:0000256" key="4">
    <source>
        <dbReference type="ARBA" id="ARBA00023180"/>
    </source>
</evidence>
<evidence type="ECO:0000313" key="11">
    <source>
        <dbReference type="Proteomes" id="UP000006727"/>
    </source>
</evidence>
<dbReference type="PANTHER" id="PTHR22953">
    <property type="entry name" value="ACID PHOSPHATASE RELATED"/>
    <property type="match status" value="1"/>
</dbReference>
<keyword evidence="6" id="KW-0812">Transmembrane</keyword>
<dbReference type="EMBL" id="ABEU02000023">
    <property type="status" value="NOT_ANNOTATED_CDS"/>
    <property type="molecule type" value="Genomic_DNA"/>
</dbReference>
<dbReference type="AlphaFoldDB" id="A0A7I4CFT5"/>
<dbReference type="Gene3D" id="2.60.40.380">
    <property type="entry name" value="Purple acid phosphatase-like, N-terminal"/>
    <property type="match status" value="1"/>
</dbReference>
<feature type="domain" description="Calcineurin-like phosphoesterase" evidence="7">
    <location>
        <begin position="166"/>
        <end position="357"/>
    </location>
</feature>
<evidence type="ECO:0000256" key="5">
    <source>
        <dbReference type="RuleBase" id="RU361203"/>
    </source>
</evidence>
<dbReference type="Pfam" id="PF00149">
    <property type="entry name" value="Metallophos"/>
    <property type="match status" value="1"/>
</dbReference>
<dbReference type="InterPro" id="IPR039331">
    <property type="entry name" value="PAPs-like"/>
</dbReference>
<dbReference type="InterPro" id="IPR025733">
    <property type="entry name" value="PAPs_C"/>
</dbReference>
<keyword evidence="4" id="KW-0325">Glycoprotein</keyword>
<dbReference type="CDD" id="cd00839">
    <property type="entry name" value="MPP_PAPs"/>
    <property type="match status" value="1"/>
</dbReference>
<dbReference type="FunCoup" id="A0A7I4CFT5">
    <property type="interactions" value="673"/>
</dbReference>
<organism evidence="10 11">
    <name type="scientific">Physcomitrium patens</name>
    <name type="common">Spreading-leaved earth moss</name>
    <name type="synonym">Physcomitrella patens</name>
    <dbReference type="NCBI Taxonomy" id="3218"/>
    <lineage>
        <taxon>Eukaryota</taxon>
        <taxon>Viridiplantae</taxon>
        <taxon>Streptophyta</taxon>
        <taxon>Embryophyta</taxon>
        <taxon>Bryophyta</taxon>
        <taxon>Bryophytina</taxon>
        <taxon>Bryopsida</taxon>
        <taxon>Funariidae</taxon>
        <taxon>Funariales</taxon>
        <taxon>Funariaceae</taxon>
        <taxon>Physcomitrium</taxon>
    </lineage>
</organism>
<dbReference type="EC" id="3.1.3.2" evidence="5"/>
<evidence type="ECO:0000313" key="10">
    <source>
        <dbReference type="EnsemblPlants" id="Pp3c23_18060V3.4"/>
    </source>
</evidence>
<dbReference type="InParanoid" id="A0A7I4CFT5"/>
<keyword evidence="11" id="KW-1185">Reference proteome</keyword>